<proteinExistence type="inferred from homology"/>
<evidence type="ECO:0000256" key="1">
    <source>
        <dbReference type="ARBA" id="ARBA00008231"/>
    </source>
</evidence>
<keyword evidence="5" id="KW-1185">Reference proteome</keyword>
<dbReference type="OrthoDB" id="9797825at2"/>
<gene>
    <name evidence="4" type="ORF">B9K05_06825</name>
</gene>
<accession>A0A270BMG3</accession>
<dbReference type="InterPro" id="IPR023335">
    <property type="entry name" value="ATP12_ortho_dom_sf"/>
</dbReference>
<organism evidence="4 5">
    <name type="scientific">Acetobacter syzygii</name>
    <dbReference type="NCBI Taxonomy" id="146476"/>
    <lineage>
        <taxon>Bacteria</taxon>
        <taxon>Pseudomonadati</taxon>
        <taxon>Pseudomonadota</taxon>
        <taxon>Alphaproteobacteria</taxon>
        <taxon>Acetobacterales</taxon>
        <taxon>Acetobacteraceae</taxon>
        <taxon>Acetobacter</taxon>
    </lineage>
</organism>
<comment type="caution">
    <text evidence="4">The sequence shown here is derived from an EMBL/GenBank/DDBJ whole genome shotgun (WGS) entry which is preliminary data.</text>
</comment>
<keyword evidence="3" id="KW-0143">Chaperone</keyword>
<evidence type="ECO:0000313" key="4">
    <source>
        <dbReference type="EMBL" id="PAL26208.1"/>
    </source>
</evidence>
<keyword evidence="2" id="KW-0809">Transit peptide</keyword>
<protein>
    <recommendedName>
        <fullName evidence="6">ATP synthase F1</fullName>
    </recommendedName>
</protein>
<dbReference type="Gene3D" id="1.10.3580.10">
    <property type="entry name" value="ATP12 ATPase"/>
    <property type="match status" value="1"/>
</dbReference>
<evidence type="ECO:0000313" key="5">
    <source>
        <dbReference type="Proteomes" id="UP000216033"/>
    </source>
</evidence>
<sequence>MNGSATGLPGRTPAGRKRFWKQVALVPQGDKGFAVQLDGRSVRLPGKTELCVHSRALAEALVAEWQAAGQSADGYFTPDDLPLTGIAGSMLERIPQARAGVLESLLAYANSDLVCYRDGAGSRLAAEQAAVWDPWLAWLQTSYGAMFHTTHGVMPICQSTQALDALKAALGELTNAQLAVLGVAVPALGSLVLGLVLLGGAATVEELVACATVDERQQMAIWGQDIEITDRIARMQQELETAARFKALTQQA</sequence>
<evidence type="ECO:0008006" key="6">
    <source>
        <dbReference type="Google" id="ProtNLM"/>
    </source>
</evidence>
<dbReference type="Gene3D" id="3.30.2180.10">
    <property type="entry name" value="ATP12-like"/>
    <property type="match status" value="1"/>
</dbReference>
<dbReference type="InterPro" id="IPR042272">
    <property type="entry name" value="ATP12_ATP_synth-F1-assembly_N"/>
</dbReference>
<dbReference type="PANTHER" id="PTHR21013:SF10">
    <property type="entry name" value="ATP SYNTHASE MITOCHONDRIAL F1 COMPLEX ASSEMBLY FACTOR 2"/>
    <property type="match status" value="1"/>
</dbReference>
<dbReference type="SUPFAM" id="SSF160909">
    <property type="entry name" value="ATP12-like"/>
    <property type="match status" value="1"/>
</dbReference>
<dbReference type="AlphaFoldDB" id="A0A270BMG3"/>
<dbReference type="STRING" id="1231343.Absy_003_108"/>
<dbReference type="RefSeq" id="WP_095351289.1">
    <property type="nucleotide sequence ID" value="NZ_NDFO01000005.1"/>
</dbReference>
<name>A0A270BMG3_9PROT</name>
<dbReference type="EMBL" id="NDFP01000005">
    <property type="protein sequence ID" value="PAL26208.1"/>
    <property type="molecule type" value="Genomic_DNA"/>
</dbReference>
<reference evidence="4 5" key="1">
    <citation type="submission" date="2017-04" db="EMBL/GenBank/DDBJ databases">
        <title>Kefir bacterial isolates.</title>
        <authorList>
            <person name="Kim Y."/>
            <person name="Blasche S."/>
            <person name="Patil K.R."/>
        </authorList>
    </citation>
    <scope>NUCLEOTIDE SEQUENCE [LARGE SCALE GENOMIC DNA]</scope>
    <source>
        <strain evidence="4 5">KR-2</strain>
    </source>
</reference>
<evidence type="ECO:0000256" key="3">
    <source>
        <dbReference type="ARBA" id="ARBA00023186"/>
    </source>
</evidence>
<dbReference type="PANTHER" id="PTHR21013">
    <property type="entry name" value="ATP SYNTHASE MITOCHONDRIAL F1 COMPLEX ASSEMBLY FACTOR 2/ATP12 PROTEIN, MITOCHONDRIAL PRECURSOR"/>
    <property type="match status" value="1"/>
</dbReference>
<evidence type="ECO:0000256" key="2">
    <source>
        <dbReference type="ARBA" id="ARBA00022946"/>
    </source>
</evidence>
<dbReference type="InterPro" id="IPR011419">
    <property type="entry name" value="ATP12_ATP_synth-F1-assembly"/>
</dbReference>
<dbReference type="GO" id="GO:0043461">
    <property type="term" value="P:proton-transporting ATP synthase complex assembly"/>
    <property type="evidence" value="ECO:0007669"/>
    <property type="project" value="InterPro"/>
</dbReference>
<dbReference type="Proteomes" id="UP000216033">
    <property type="component" value="Unassembled WGS sequence"/>
</dbReference>
<dbReference type="Pfam" id="PF07542">
    <property type="entry name" value="ATP12"/>
    <property type="match status" value="1"/>
</dbReference>
<comment type="similarity">
    <text evidence="1">Belongs to the ATP12 family.</text>
</comment>